<dbReference type="eggNOG" id="COG1105">
    <property type="taxonomic scope" value="Bacteria"/>
</dbReference>
<dbReference type="CDD" id="cd01164">
    <property type="entry name" value="FruK_PfkB_like"/>
    <property type="match status" value="1"/>
</dbReference>
<dbReference type="PANTHER" id="PTHR46566">
    <property type="entry name" value="1-PHOSPHOFRUCTOKINASE-RELATED"/>
    <property type="match status" value="1"/>
</dbReference>
<dbReference type="PIRSF" id="PIRSF000535">
    <property type="entry name" value="1PFK/6PFK/LacC"/>
    <property type="match status" value="1"/>
</dbReference>
<dbReference type="Pfam" id="PF00294">
    <property type="entry name" value="PfkB"/>
    <property type="match status" value="1"/>
</dbReference>
<dbReference type="NCBIfam" id="TIGR03168">
    <property type="entry name" value="1-PFK"/>
    <property type="match status" value="1"/>
</dbReference>
<evidence type="ECO:0000259" key="7">
    <source>
        <dbReference type="Pfam" id="PF00294"/>
    </source>
</evidence>
<accession>A3VL95</accession>
<dbReference type="GO" id="GO:0005524">
    <property type="term" value="F:ATP binding"/>
    <property type="evidence" value="ECO:0007669"/>
    <property type="project" value="UniProtKB-KW"/>
</dbReference>
<keyword evidence="4 8" id="KW-0418">Kinase</keyword>
<protein>
    <recommendedName>
        <fullName evidence="6">Phosphofructokinase</fullName>
    </recommendedName>
</protein>
<dbReference type="InterPro" id="IPR029056">
    <property type="entry name" value="Ribokinase-like"/>
</dbReference>
<keyword evidence="3" id="KW-0547">Nucleotide-binding</keyword>
<keyword evidence="9" id="KW-1185">Reference proteome</keyword>
<keyword evidence="2 6" id="KW-0808">Transferase</keyword>
<dbReference type="Proteomes" id="UP000002931">
    <property type="component" value="Unassembled WGS sequence"/>
</dbReference>
<evidence type="ECO:0000256" key="3">
    <source>
        <dbReference type="ARBA" id="ARBA00022741"/>
    </source>
</evidence>
<dbReference type="GO" id="GO:0003872">
    <property type="term" value="F:6-phosphofructokinase activity"/>
    <property type="evidence" value="ECO:0007669"/>
    <property type="project" value="TreeGrafter"/>
</dbReference>
<dbReference type="InterPro" id="IPR017583">
    <property type="entry name" value="Tagatose/fructose_Pkinase"/>
</dbReference>
<dbReference type="OrthoDB" id="9801219at2"/>
<dbReference type="EMBL" id="AAMT01000021">
    <property type="protein sequence ID" value="EAQ11014.1"/>
    <property type="molecule type" value="Genomic_DNA"/>
</dbReference>
<organism evidence="8 9">
    <name type="scientific">Maritimibacter alkaliphilus HTCC2654</name>
    <dbReference type="NCBI Taxonomy" id="314271"/>
    <lineage>
        <taxon>Bacteria</taxon>
        <taxon>Pseudomonadati</taxon>
        <taxon>Pseudomonadota</taxon>
        <taxon>Alphaproteobacteria</taxon>
        <taxon>Rhodobacterales</taxon>
        <taxon>Roseobacteraceae</taxon>
        <taxon>Maritimibacter</taxon>
    </lineage>
</organism>
<dbReference type="HOGENOM" id="CLU_050013_0_2_5"/>
<comment type="caution">
    <text evidence="8">The sequence shown here is derived from an EMBL/GenBank/DDBJ whole genome shotgun (WGS) entry which is preliminary data.</text>
</comment>
<comment type="similarity">
    <text evidence="1 6">Belongs to the carbohydrate kinase PfkB family.</text>
</comment>
<reference evidence="8 9" key="1">
    <citation type="journal article" date="2010" name="J. Bacteriol.">
        <title>Genome sequences of Pelagibaca bermudensis HTCC2601T and Maritimibacter alkaliphilus HTCC2654T, the type strains of two marine Roseobacter genera.</title>
        <authorList>
            <person name="Thrash J.C."/>
            <person name="Cho J.C."/>
            <person name="Ferriera S."/>
            <person name="Johnson J."/>
            <person name="Vergin K.L."/>
            <person name="Giovannoni S.J."/>
        </authorList>
    </citation>
    <scope>NUCLEOTIDE SEQUENCE [LARGE SCALE GENOMIC DNA]</scope>
    <source>
        <strain evidence="8 9">HTCC2654</strain>
    </source>
</reference>
<dbReference type="RefSeq" id="WP_008334208.1">
    <property type="nucleotide sequence ID" value="NZ_CH902578.1"/>
</dbReference>
<evidence type="ECO:0000313" key="9">
    <source>
        <dbReference type="Proteomes" id="UP000002931"/>
    </source>
</evidence>
<gene>
    <name evidence="8" type="ORF">RB2654_18131</name>
</gene>
<evidence type="ECO:0000256" key="6">
    <source>
        <dbReference type="PIRNR" id="PIRNR000535"/>
    </source>
</evidence>
<proteinExistence type="inferred from homology"/>
<keyword evidence="5" id="KW-0067">ATP-binding</keyword>
<evidence type="ECO:0000256" key="5">
    <source>
        <dbReference type="ARBA" id="ARBA00022840"/>
    </source>
</evidence>
<evidence type="ECO:0000313" key="8">
    <source>
        <dbReference type="EMBL" id="EAQ11014.1"/>
    </source>
</evidence>
<evidence type="ECO:0000256" key="4">
    <source>
        <dbReference type="ARBA" id="ARBA00022777"/>
    </source>
</evidence>
<evidence type="ECO:0000256" key="2">
    <source>
        <dbReference type="ARBA" id="ARBA00022679"/>
    </source>
</evidence>
<feature type="domain" description="Carbohydrate kinase PfkB" evidence="7">
    <location>
        <begin position="18"/>
        <end position="297"/>
    </location>
</feature>
<evidence type="ECO:0000256" key="1">
    <source>
        <dbReference type="ARBA" id="ARBA00010688"/>
    </source>
</evidence>
<dbReference type="STRING" id="314271.RB2654_18131"/>
<dbReference type="PANTHER" id="PTHR46566:SF2">
    <property type="entry name" value="ATP-DEPENDENT 6-PHOSPHOFRUCTOKINASE ISOZYME 2"/>
    <property type="match status" value="1"/>
</dbReference>
<dbReference type="AlphaFoldDB" id="A3VL95"/>
<dbReference type="Gene3D" id="3.40.1190.20">
    <property type="match status" value="1"/>
</dbReference>
<dbReference type="SUPFAM" id="SSF53613">
    <property type="entry name" value="Ribokinase-like"/>
    <property type="match status" value="1"/>
</dbReference>
<dbReference type="GO" id="GO:0005829">
    <property type="term" value="C:cytosol"/>
    <property type="evidence" value="ECO:0007669"/>
    <property type="project" value="TreeGrafter"/>
</dbReference>
<name>A3VL95_9RHOB</name>
<sequence length="315" mass="32294">MTGILTVTLNPALDVSTSVDRVRPEDKLRCAMPSLDTGGGGVNVARAIGELGGRAGAFVALAGHTGAQFRDLLEDEPLDPVVFDIPGDTRQSLAVTDEGTGEQFRFVMPGPRWSPDLAEAAIRAIVAAAPRDGFVVLSGSQPPGVPVHFPTGLAAEIEAVGARLILDTSGPPLRALLGVGHARHHVLRLDGAESAELAGRRLVTREEVADFAQSLIVGGISEVVVLALGADGSVLATAQGRWHANTIDVPVKSKVGAGDSFVGAFTLALSRGAAPEAALVQGCAAASAAVMTDATALCRREDVEALARTATLTPL</sequence>
<dbReference type="InterPro" id="IPR011611">
    <property type="entry name" value="PfkB_dom"/>
</dbReference>